<dbReference type="STRING" id="1759059.ATE48_09435"/>
<dbReference type="AlphaFoldDB" id="A0A1B1AHT1"/>
<feature type="compositionally biased region" description="Basic and acidic residues" evidence="1">
    <location>
        <begin position="164"/>
        <end position="179"/>
    </location>
</feature>
<feature type="region of interest" description="Disordered" evidence="1">
    <location>
        <begin position="154"/>
        <end position="179"/>
    </location>
</feature>
<dbReference type="EMBL" id="CP013244">
    <property type="protein sequence ID" value="ANP46126.1"/>
    <property type="molecule type" value="Genomic_DNA"/>
</dbReference>
<evidence type="ECO:0000313" key="2">
    <source>
        <dbReference type="EMBL" id="ANP46126.1"/>
    </source>
</evidence>
<dbReference type="InParanoid" id="A0A1B1AHT1"/>
<keyword evidence="3" id="KW-1185">Reference proteome</keyword>
<gene>
    <name evidence="2" type="ORF">ATE48_09435</name>
</gene>
<proteinExistence type="predicted"/>
<evidence type="ECO:0000313" key="3">
    <source>
        <dbReference type="Proteomes" id="UP000092498"/>
    </source>
</evidence>
<accession>A0A1B1AHT1</accession>
<dbReference type="KEGG" id="cbot:ATE48_09435"/>
<name>A0A1B1AHT1_9PROT</name>
<evidence type="ECO:0000256" key="1">
    <source>
        <dbReference type="SAM" id="MobiDB-lite"/>
    </source>
</evidence>
<reference evidence="2 3" key="1">
    <citation type="submission" date="2015-11" db="EMBL/GenBank/DDBJ databases">
        <title>Whole-Genome Sequence of Candidatus Oderbacter manganicum from the National Park Lower Oder Valley, Germany.</title>
        <authorList>
            <person name="Braun B."/>
            <person name="Liere K."/>
            <person name="Szewzyk U."/>
        </authorList>
    </citation>
    <scope>NUCLEOTIDE SEQUENCE [LARGE SCALE GENOMIC DNA]</scope>
    <source>
        <strain evidence="2 3">OTSz_A_272</strain>
    </source>
</reference>
<protein>
    <submittedName>
        <fullName evidence="2">Uncharacterized protein</fullName>
    </submittedName>
</protein>
<sequence length="179" mass="19738">MFRSAPGVERARDIIERMGERQISTSPANYEVWTTHVAGVKPDLSREIEARLQRGEQFADEANEELFERFFANTRLSIQMLETSETIARELDDTVSNLRSAGGQAGSYAKVLQDAATRFEGGVDSAEFRSVVEHLAVTTHEMIENNLKLAEQIAPGAGTANGPGEREGRGADGWSDRPR</sequence>
<dbReference type="Proteomes" id="UP000092498">
    <property type="component" value="Chromosome"/>
</dbReference>
<organism evidence="2 3">
    <name type="scientific">Candidatus Viadribacter manganicus</name>
    <dbReference type="NCBI Taxonomy" id="1759059"/>
    <lineage>
        <taxon>Bacteria</taxon>
        <taxon>Pseudomonadati</taxon>
        <taxon>Pseudomonadota</taxon>
        <taxon>Alphaproteobacteria</taxon>
        <taxon>Hyphomonadales</taxon>
        <taxon>Hyphomonadaceae</taxon>
        <taxon>Candidatus Viadribacter</taxon>
    </lineage>
</organism>